<dbReference type="InterPro" id="IPR029063">
    <property type="entry name" value="SAM-dependent_MTases_sf"/>
</dbReference>
<dbReference type="Gene3D" id="3.40.50.150">
    <property type="entry name" value="Vaccinia Virus protein VP39"/>
    <property type="match status" value="1"/>
</dbReference>
<organism evidence="1 2">
    <name type="scientific">Propionispira arboris</name>
    <dbReference type="NCBI Taxonomy" id="84035"/>
    <lineage>
        <taxon>Bacteria</taxon>
        <taxon>Bacillati</taxon>
        <taxon>Bacillota</taxon>
        <taxon>Negativicutes</taxon>
        <taxon>Selenomonadales</taxon>
        <taxon>Selenomonadaceae</taxon>
        <taxon>Propionispira</taxon>
    </lineage>
</organism>
<gene>
    <name evidence="1" type="ORF">SAMN05660742_112129</name>
</gene>
<accession>A0A1H7AJ27</accession>
<reference evidence="1 2" key="1">
    <citation type="submission" date="2016-10" db="EMBL/GenBank/DDBJ databases">
        <authorList>
            <person name="de Groot N.N."/>
        </authorList>
    </citation>
    <scope>NUCLEOTIDE SEQUENCE [LARGE SCALE GENOMIC DNA]</scope>
    <source>
        <strain evidence="1 2">DSM 2179</strain>
    </source>
</reference>
<name>A0A1H7AJ27_9FIRM</name>
<dbReference type="STRING" id="84035.SAMN05660742_112129"/>
<dbReference type="PANTHER" id="PTHR36112">
    <property type="entry name" value="RIBOSOMAL RNA SMALL SUBUNIT METHYLTRANSFERASE J"/>
    <property type="match status" value="1"/>
</dbReference>
<dbReference type="EMBL" id="FNZK01000012">
    <property type="protein sequence ID" value="SEJ64574.1"/>
    <property type="molecule type" value="Genomic_DNA"/>
</dbReference>
<dbReference type="Pfam" id="PF04445">
    <property type="entry name" value="SAM_MT"/>
    <property type="match status" value="1"/>
</dbReference>
<sequence>MQSIQCIVTTGHKYNAMVVQTAKQKAAELNLLFIARENLSIESIQTTYQTPFVLVVKKTGLVLATPEGDFFFHPNMAQLRLKNLLKGQKDNMIEAMQLKAGMEVLDCTLGMASDAIIASFVVGVRGRVVGLEAKVLMAAVVQDGLKNFSTLEPLGLQAAMKRIEVIQQEYGNYLKLLPDKSFDVVYFDPMFRHPLKESLHLLPLRALADHRAVTIEAINEARRVARQCVVVKENSRSLEFVRLGANRVVGGKYSHVHYGIIDIKPNS</sequence>
<dbReference type="SUPFAM" id="SSF53335">
    <property type="entry name" value="S-adenosyl-L-methionine-dependent methyltransferases"/>
    <property type="match status" value="1"/>
</dbReference>
<proteinExistence type="predicted"/>
<protein>
    <submittedName>
        <fullName evidence="1">Putative SAM-dependent methyltransferase</fullName>
    </submittedName>
</protein>
<dbReference type="PANTHER" id="PTHR36112:SF1">
    <property type="entry name" value="RIBOSOMAL RNA SMALL SUBUNIT METHYLTRANSFERASE J"/>
    <property type="match status" value="1"/>
</dbReference>
<evidence type="ECO:0000313" key="2">
    <source>
        <dbReference type="Proteomes" id="UP000199662"/>
    </source>
</evidence>
<dbReference type="RefSeq" id="WP_091832334.1">
    <property type="nucleotide sequence ID" value="NZ_FNZK01000012.1"/>
</dbReference>
<keyword evidence="1" id="KW-0808">Transferase</keyword>
<dbReference type="Proteomes" id="UP000199662">
    <property type="component" value="Unassembled WGS sequence"/>
</dbReference>
<keyword evidence="2" id="KW-1185">Reference proteome</keyword>
<evidence type="ECO:0000313" key="1">
    <source>
        <dbReference type="EMBL" id="SEJ64574.1"/>
    </source>
</evidence>
<dbReference type="InterPro" id="IPR007536">
    <property type="entry name" value="16SrRNA_methylTrfase_J"/>
</dbReference>
<keyword evidence="1" id="KW-0489">Methyltransferase</keyword>
<dbReference type="AlphaFoldDB" id="A0A1H7AJ27"/>
<dbReference type="GO" id="GO:0008990">
    <property type="term" value="F:rRNA (guanine-N2-)-methyltransferase activity"/>
    <property type="evidence" value="ECO:0007669"/>
    <property type="project" value="InterPro"/>
</dbReference>